<reference evidence="2 3" key="1">
    <citation type="submission" date="2023-03" db="EMBL/GenBank/DDBJ databases">
        <title>High recombination rates correlate with genetic variation in Cardiocondyla obscurior ants.</title>
        <authorList>
            <person name="Errbii M."/>
        </authorList>
    </citation>
    <scope>NUCLEOTIDE SEQUENCE [LARGE SCALE GENOMIC DNA]</scope>
    <source>
        <strain evidence="2">Alpha-2009</strain>
        <tissue evidence="2">Whole body</tissue>
    </source>
</reference>
<evidence type="ECO:0000256" key="1">
    <source>
        <dbReference type="SAM" id="MobiDB-lite"/>
    </source>
</evidence>
<feature type="region of interest" description="Disordered" evidence="1">
    <location>
        <begin position="1"/>
        <end position="68"/>
    </location>
</feature>
<feature type="compositionally biased region" description="Basic and acidic residues" evidence="1">
    <location>
        <begin position="1"/>
        <end position="60"/>
    </location>
</feature>
<keyword evidence="3" id="KW-1185">Reference proteome</keyword>
<organism evidence="2 3">
    <name type="scientific">Cardiocondyla obscurior</name>
    <dbReference type="NCBI Taxonomy" id="286306"/>
    <lineage>
        <taxon>Eukaryota</taxon>
        <taxon>Metazoa</taxon>
        <taxon>Ecdysozoa</taxon>
        <taxon>Arthropoda</taxon>
        <taxon>Hexapoda</taxon>
        <taxon>Insecta</taxon>
        <taxon>Pterygota</taxon>
        <taxon>Neoptera</taxon>
        <taxon>Endopterygota</taxon>
        <taxon>Hymenoptera</taxon>
        <taxon>Apocrita</taxon>
        <taxon>Aculeata</taxon>
        <taxon>Formicoidea</taxon>
        <taxon>Formicidae</taxon>
        <taxon>Myrmicinae</taxon>
        <taxon>Cardiocondyla</taxon>
    </lineage>
</organism>
<dbReference type="Proteomes" id="UP001430953">
    <property type="component" value="Unassembled WGS sequence"/>
</dbReference>
<dbReference type="AlphaFoldDB" id="A0AAW2EZE5"/>
<protein>
    <submittedName>
        <fullName evidence="2">Uncharacterized protein</fullName>
    </submittedName>
</protein>
<dbReference type="EMBL" id="JADYXP020000016">
    <property type="protein sequence ID" value="KAL0107786.1"/>
    <property type="molecule type" value="Genomic_DNA"/>
</dbReference>
<gene>
    <name evidence="2" type="ORF">PUN28_014807</name>
</gene>
<feature type="compositionally biased region" description="Basic residues" evidence="1">
    <location>
        <begin position="115"/>
        <end position="132"/>
    </location>
</feature>
<proteinExistence type="predicted"/>
<feature type="region of interest" description="Disordered" evidence="1">
    <location>
        <begin position="115"/>
        <end position="139"/>
    </location>
</feature>
<name>A0AAW2EZE5_9HYME</name>
<evidence type="ECO:0000313" key="2">
    <source>
        <dbReference type="EMBL" id="KAL0107786.1"/>
    </source>
</evidence>
<accession>A0AAW2EZE5</accession>
<evidence type="ECO:0000313" key="3">
    <source>
        <dbReference type="Proteomes" id="UP001430953"/>
    </source>
</evidence>
<sequence>MRKRRRTEEVAKVSREREGENCKRDRDGESQREREKKREREKGGGEEKGEEKKREREKASQGKLHMAPRDWLAPYTRRIGRVYAMPHTFSQVRGALCGKVFVPRSLVMNHHYHRRVPHHHRHHHRRRRRRRFTPTSLLR</sequence>
<comment type="caution">
    <text evidence="2">The sequence shown here is derived from an EMBL/GenBank/DDBJ whole genome shotgun (WGS) entry which is preliminary data.</text>
</comment>